<evidence type="ECO:0000313" key="3">
    <source>
        <dbReference type="EMBL" id="AMO54914.1"/>
    </source>
</evidence>
<dbReference type="Proteomes" id="UP000071065">
    <property type="component" value="Chromosome"/>
</dbReference>
<dbReference type="EMBL" id="CP013251">
    <property type="protein sequence ID" value="AMO54914.1"/>
    <property type="molecule type" value="Genomic_DNA"/>
</dbReference>
<comment type="similarity">
    <text evidence="1">Belongs to the protease inhibitor I11 (ecotin) family.</text>
</comment>
<dbReference type="KEGG" id="emp:EZMO1_0675"/>
<feature type="chain" id="PRO_5007492537" evidence="2">
    <location>
        <begin position="23"/>
        <end position="165"/>
    </location>
</feature>
<accession>A0A142B838</accession>
<gene>
    <name evidence="3" type="ORF">EZMO1_0675</name>
</gene>
<dbReference type="InterPro" id="IPR005658">
    <property type="entry name" value="Prot_inh_ecotin"/>
</dbReference>
<dbReference type="Gene3D" id="2.60.40.550">
    <property type="entry name" value="Ecotin"/>
    <property type="match status" value="1"/>
</dbReference>
<reference evidence="3 4" key="1">
    <citation type="journal article" date="2016" name="Front. Microbiol.">
        <title>Genomic Insight into the Host-Endosymbiont Relationship of Endozoicomonas montiporae CL-33(T) with its Coral Host.</title>
        <authorList>
            <person name="Ding J.-Y."/>
            <person name="Shiu J.-H."/>
            <person name="Chen W.-M."/>
            <person name="Chiang Y.-R."/>
            <person name="Tang S.-L."/>
        </authorList>
    </citation>
    <scope>NUCLEOTIDE SEQUENCE [LARGE SCALE GENOMIC DNA]</scope>
    <source>
        <strain evidence="3 4">CL-33</strain>
    </source>
</reference>
<dbReference type="PATRIC" id="fig|570277.3.peg.723"/>
<keyword evidence="2" id="KW-0732">Signal</keyword>
<protein>
    <submittedName>
        <fullName evidence="3">Proteinase inhibitor I11 (Ecotin)</fullName>
    </submittedName>
</protein>
<dbReference type="PANTHER" id="PTHR35890">
    <property type="match status" value="1"/>
</dbReference>
<dbReference type="RefSeq" id="WP_034879701.1">
    <property type="nucleotide sequence ID" value="NZ_CP013251.1"/>
</dbReference>
<dbReference type="PANTHER" id="PTHR35890:SF3">
    <property type="entry name" value="ECOTIN"/>
    <property type="match status" value="1"/>
</dbReference>
<sequence length="165" mass="18592">MKKFIEASYIALLAATSTLTFAGEPSEAQTKSIEMFPQEMKGYTRHVIRLPKLEDEARLELLPGKVVRGDTCNKRLASVEVERESIQGWGYSYYKISDFNAGPSTLMACPSGEQDVKVIASNDQLQNMRYNDRMPVVVFVEDGMTLDYKIWRVSPEETSIEAPAE</sequence>
<dbReference type="InterPro" id="IPR036198">
    <property type="entry name" value="Ecotin_sf"/>
</dbReference>
<feature type="signal peptide" evidence="2">
    <location>
        <begin position="1"/>
        <end position="22"/>
    </location>
</feature>
<dbReference type="Pfam" id="PF03974">
    <property type="entry name" value="Ecotin"/>
    <property type="match status" value="1"/>
</dbReference>
<dbReference type="OrthoDB" id="997196at2"/>
<evidence type="ECO:0000256" key="2">
    <source>
        <dbReference type="SAM" id="SignalP"/>
    </source>
</evidence>
<dbReference type="AlphaFoldDB" id="A0A142B838"/>
<evidence type="ECO:0000313" key="4">
    <source>
        <dbReference type="Proteomes" id="UP000071065"/>
    </source>
</evidence>
<dbReference type="SUPFAM" id="SSF49772">
    <property type="entry name" value="Ecotin, trypsin inhibitor"/>
    <property type="match status" value="1"/>
</dbReference>
<dbReference type="STRING" id="570277.EZMO1_0675"/>
<evidence type="ECO:0000256" key="1">
    <source>
        <dbReference type="ARBA" id="ARBA00010558"/>
    </source>
</evidence>
<dbReference type="GO" id="GO:0004867">
    <property type="term" value="F:serine-type endopeptidase inhibitor activity"/>
    <property type="evidence" value="ECO:0007669"/>
    <property type="project" value="InterPro"/>
</dbReference>
<proteinExistence type="inferred from homology"/>
<name>A0A142B838_9GAMM</name>
<organism evidence="3 4">
    <name type="scientific">Endozoicomonas montiporae CL-33</name>
    <dbReference type="NCBI Taxonomy" id="570277"/>
    <lineage>
        <taxon>Bacteria</taxon>
        <taxon>Pseudomonadati</taxon>
        <taxon>Pseudomonadota</taxon>
        <taxon>Gammaproteobacteria</taxon>
        <taxon>Oceanospirillales</taxon>
        <taxon>Endozoicomonadaceae</taxon>
        <taxon>Endozoicomonas</taxon>
    </lineage>
</organism>